<dbReference type="AlphaFoldDB" id="A0A238C1N3"/>
<comment type="subcellular location">
    <subcellularLocation>
        <location evidence="1">Membrane</location>
    </subcellularLocation>
</comment>
<dbReference type="GO" id="GO:0098797">
    <property type="term" value="C:plasma membrane protein complex"/>
    <property type="evidence" value="ECO:0007669"/>
    <property type="project" value="TreeGrafter"/>
</dbReference>
<evidence type="ECO:0000313" key="8">
    <source>
        <dbReference type="Proteomes" id="UP000242913"/>
    </source>
</evidence>
<dbReference type="GO" id="GO:0060170">
    <property type="term" value="C:ciliary membrane"/>
    <property type="evidence" value="ECO:0007669"/>
    <property type="project" value="TreeGrafter"/>
</dbReference>
<evidence type="ECO:0000256" key="2">
    <source>
        <dbReference type="ARBA" id="ARBA00022723"/>
    </source>
</evidence>
<gene>
    <name evidence="7" type="ORF">X798_01720</name>
</gene>
<dbReference type="PROSITE" id="PS00018">
    <property type="entry name" value="EF_HAND_1"/>
    <property type="match status" value="1"/>
</dbReference>
<evidence type="ECO:0000256" key="4">
    <source>
        <dbReference type="ARBA" id="ARBA00022837"/>
    </source>
</evidence>
<keyword evidence="2" id="KW-0479">Metal-binding</keyword>
<proteinExistence type="predicted"/>
<dbReference type="PANTHER" id="PTHR46819:SF1">
    <property type="entry name" value="EF-HAND CALCIUM-BINDING DOMAIN-CONTAINING PROTEIN 7"/>
    <property type="match status" value="1"/>
</dbReference>
<reference evidence="7 8" key="1">
    <citation type="submission" date="2015-12" db="EMBL/GenBank/DDBJ databases">
        <title>Draft genome of the nematode, Onchocerca flexuosa.</title>
        <authorList>
            <person name="Mitreva M."/>
        </authorList>
    </citation>
    <scope>NUCLEOTIDE SEQUENCE [LARGE SCALE GENOMIC DNA]</scope>
    <source>
        <strain evidence="7">Red Deer</strain>
    </source>
</reference>
<dbReference type="InterPro" id="IPR052266">
    <property type="entry name" value="Miro-EF-hand_domain"/>
</dbReference>
<accession>A0A238C1N3</accession>
<evidence type="ECO:0000259" key="6">
    <source>
        <dbReference type="PROSITE" id="PS50222"/>
    </source>
</evidence>
<feature type="domain" description="EF-hand" evidence="6">
    <location>
        <begin position="309"/>
        <end position="344"/>
    </location>
</feature>
<dbReference type="InterPro" id="IPR018247">
    <property type="entry name" value="EF_Hand_1_Ca_BS"/>
</dbReference>
<evidence type="ECO:0000256" key="3">
    <source>
        <dbReference type="ARBA" id="ARBA00022737"/>
    </source>
</evidence>
<keyword evidence="3" id="KW-0677">Repeat</keyword>
<dbReference type="Gene3D" id="1.10.238.10">
    <property type="entry name" value="EF-hand"/>
    <property type="match status" value="1"/>
</dbReference>
<dbReference type="GO" id="GO:1903569">
    <property type="term" value="P:positive regulation of protein localization to ciliary membrane"/>
    <property type="evidence" value="ECO:0007669"/>
    <property type="project" value="TreeGrafter"/>
</dbReference>
<dbReference type="GO" id="GO:0005509">
    <property type="term" value="F:calcium ion binding"/>
    <property type="evidence" value="ECO:0007669"/>
    <property type="project" value="InterPro"/>
</dbReference>
<name>A0A238C1N3_9BILA</name>
<keyword evidence="5" id="KW-0472">Membrane</keyword>
<keyword evidence="4" id="KW-0106">Calcium</keyword>
<keyword evidence="8" id="KW-1185">Reference proteome</keyword>
<dbReference type="OrthoDB" id="26525at2759"/>
<evidence type="ECO:0000313" key="7">
    <source>
        <dbReference type="EMBL" id="OZC11304.1"/>
    </source>
</evidence>
<dbReference type="PROSITE" id="PS50222">
    <property type="entry name" value="EF_HAND_2"/>
    <property type="match status" value="1"/>
</dbReference>
<organism evidence="7 8">
    <name type="scientific">Onchocerca flexuosa</name>
    <dbReference type="NCBI Taxonomy" id="387005"/>
    <lineage>
        <taxon>Eukaryota</taxon>
        <taxon>Metazoa</taxon>
        <taxon>Ecdysozoa</taxon>
        <taxon>Nematoda</taxon>
        <taxon>Chromadorea</taxon>
        <taxon>Rhabditida</taxon>
        <taxon>Spirurina</taxon>
        <taxon>Spiruromorpha</taxon>
        <taxon>Filarioidea</taxon>
        <taxon>Onchocercidae</taxon>
        <taxon>Onchocerca</taxon>
    </lineage>
</organism>
<dbReference type="SUPFAM" id="SSF47473">
    <property type="entry name" value="EF-hand"/>
    <property type="match status" value="1"/>
</dbReference>
<dbReference type="PANTHER" id="PTHR46819">
    <property type="entry name" value="EF-HAND CALCIUM-BINDING DOMAIN-CONTAINING PROTEIN 7"/>
    <property type="match status" value="1"/>
</dbReference>
<evidence type="ECO:0000256" key="1">
    <source>
        <dbReference type="ARBA" id="ARBA00004370"/>
    </source>
</evidence>
<dbReference type="Proteomes" id="UP000242913">
    <property type="component" value="Unassembled WGS sequence"/>
</dbReference>
<dbReference type="InterPro" id="IPR002048">
    <property type="entry name" value="EF_hand_dom"/>
</dbReference>
<sequence length="527" mass="61358">MESNAKRRFVNAYLNEVGDLRNMVNRLQLYKIVIAAGKDLLISDLGDTDYYQFNKACEIFEQLPVTNFLEIMKQYSNCMNETEQNYQSIQLKELAEFLDEDKEMNVNETKAVLHFLESFSTSGRIDCRKLFVEFEKSRSQLLDVTEQKFINKQMMIPNKHRRSENVQLKLPQEMKLQQLNDSTPKFTSQVSRRAFRVVNNDDRILNYHFILNQSQTVCIMCELLTNNDQPADRNYKNDIYVVLYDTIEEQVITVTMKALEDKYVSEECLLKAGEYIVNIQTSNCLECSNMSSTSYEMELVDSNGKLTKHFKMALMNMFDLFDFDENGKLSREEFDIYNILASDEHVLDQEWEIICRNFGAKNGQLLLNSFVALHQVEVYNNPTLEDTWVTLFCVGYNKQLDLINVNCPCSFTIFSESVVHMRQVELRKPTATETEALVNYFWKNGQEVDNAVEVRIWKCNYFAVCTAGPMKLPYAMNLHYGNSKNVLVKELTEIQRIPLKFVKPKILLQAIATDSEWSLILTIKTII</sequence>
<dbReference type="EMBL" id="KZ269981">
    <property type="protein sequence ID" value="OZC11304.1"/>
    <property type="molecule type" value="Genomic_DNA"/>
</dbReference>
<dbReference type="InterPro" id="IPR011992">
    <property type="entry name" value="EF-hand-dom_pair"/>
</dbReference>
<protein>
    <recommendedName>
        <fullName evidence="6">EF-hand domain-containing protein</fullName>
    </recommendedName>
</protein>
<evidence type="ECO:0000256" key="5">
    <source>
        <dbReference type="ARBA" id="ARBA00023136"/>
    </source>
</evidence>